<keyword evidence="2" id="KW-0998">Cell outer membrane</keyword>
<dbReference type="GO" id="GO:0044718">
    <property type="term" value="P:siderophore transmembrane transport"/>
    <property type="evidence" value="ECO:0007669"/>
    <property type="project" value="TreeGrafter"/>
</dbReference>
<dbReference type="SUPFAM" id="SSF49464">
    <property type="entry name" value="Carboxypeptidase regulatory domain-like"/>
    <property type="match status" value="1"/>
</dbReference>
<gene>
    <name evidence="4" type="ORF">SAMN04487894_12140</name>
</gene>
<dbReference type="Proteomes" id="UP000198757">
    <property type="component" value="Unassembled WGS sequence"/>
</dbReference>
<organism evidence="4 5">
    <name type="scientific">Niabella drilacis (strain DSM 25811 / CCM 8410 / CCUG 62505 / LMG 26954 / E90)</name>
    <dbReference type="NCBI Taxonomy" id="1285928"/>
    <lineage>
        <taxon>Bacteria</taxon>
        <taxon>Pseudomonadati</taxon>
        <taxon>Bacteroidota</taxon>
        <taxon>Chitinophagia</taxon>
        <taxon>Chitinophagales</taxon>
        <taxon>Chitinophagaceae</taxon>
        <taxon>Niabella</taxon>
    </lineage>
</organism>
<dbReference type="SUPFAM" id="SSF56935">
    <property type="entry name" value="Porins"/>
    <property type="match status" value="1"/>
</dbReference>
<dbReference type="NCBIfam" id="TIGR04056">
    <property type="entry name" value="OMP_RagA_SusC"/>
    <property type="match status" value="1"/>
</dbReference>
<accession>A0A1G7A9V8</accession>
<keyword evidence="2" id="KW-0472">Membrane</keyword>
<feature type="domain" description="TonB-dependent receptor plug" evidence="3">
    <location>
        <begin position="232"/>
        <end position="337"/>
    </location>
</feature>
<dbReference type="EMBL" id="FMZO01000021">
    <property type="protein sequence ID" value="SDE10666.1"/>
    <property type="molecule type" value="Genomic_DNA"/>
</dbReference>
<dbReference type="OrthoDB" id="601301at2"/>
<dbReference type="InterPro" id="IPR012910">
    <property type="entry name" value="Plug_dom"/>
</dbReference>
<evidence type="ECO:0000313" key="4">
    <source>
        <dbReference type="EMBL" id="SDE10666.1"/>
    </source>
</evidence>
<sequence length="1143" mass="126971">MQKKPYWLFISPPEKSELRQIFRIMKLTAFLLTFALIHAYATGRAQTVTLSGKELGLSQLFKVIEKQTGYVVLGKKSAYARAKKVSVAAVNMPLRNLLDLIMKDQPLQYIIQDRTIVLAEKQQQLPAMMPETAPAAVLLTGMVVDESGSPVAGVSVLIRGTGTGTATKADGSFSLRSSKTSGILVLTSVGYEKKEIAFSGESNLKVVLKQAAVSEEDVVINVGYSTQRKALVTGAVASMKMDEDRRNAPTSSLGNLLAGQMAGVNISTPQGLAGSNPGISIRQGTSWNSQDVLFVIDGRISNRNDFNTLSPNDIDEISVLKDASSAAAYGSRAAGGVILVTTRRGSSGKAVINYAFNTGVDKRGKNAPMTSAIQLGELFNRYNPNSTNRWSADDFEYFKNINNGYGYAPINYVFRDAKTTVHNLSASGGSEKVKYFIGGSYVKQTPPMLGSSYNRYNFRTNVTADITERLQAFANVSLYSQASLSTTFESPNDLYRKNLIWQPEQPTWTEGGLPIQQAWPANVGAMQRGDGGYNKNNVWSPVANLKLSYKIPGIRGLSAAAQFNTSFSFNRSKTYAIRYPIYITKTNGIHQISTKDADIVNTQLSTQVSKNRLEENYSWSNDRQLNYQLAYDHLFNNRHHVSGLMLYEQYNYQSGGIGAGRDNFPYYTTDQWWATSGDRLNGYTSGATNNPTGRKSWVGQATYDYEGKYLAKFSYRYDGSMNFAPDKRWGFFPSGQVGWVLSKEHFMKNSTGIDFLKLRGSVGLTGNDAVGGWQWQESYQSSGNAYFGTNQETNAGINYGPVVNPNLTWEKSLMYNAGLDINFLKKFNATVEYYFVKTYDILGQRIASVPPTFSRSLPSANYGQVNGQGVELNLGYRDKAGAVRYYINANASYSGSRYVVRDENITYPYQKSVGQSASRLVTRVATGMLRTQADVDALLAANPRYKYYGIAPVPGQLVYQDISGPDGKPDGLIDDYDQMVVKKNNDPVFLGINFGAEWKGLSIDLSFTGKVHQWSYINNLWGGVDYQRMWVSWYTDSWTPSNTGASLPWRYSNDDGTKRVTNNPSSFWLKNSGFVRLRYVNLAYSIPERYVRKIGLSNFKLFFSGTNLFIISRFNKLYYDPEIGDPLNFPVNRSFNFGINVSL</sequence>
<evidence type="ECO:0000313" key="5">
    <source>
        <dbReference type="Proteomes" id="UP000198757"/>
    </source>
</evidence>
<keyword evidence="2" id="KW-0813">Transport</keyword>
<evidence type="ECO:0000256" key="1">
    <source>
        <dbReference type="ARBA" id="ARBA00022729"/>
    </source>
</evidence>
<dbReference type="InterPro" id="IPR023996">
    <property type="entry name" value="TonB-dep_OMP_SusC/RagA"/>
</dbReference>
<dbReference type="InterPro" id="IPR008969">
    <property type="entry name" value="CarboxyPept-like_regulatory"/>
</dbReference>
<comment type="subcellular location">
    <subcellularLocation>
        <location evidence="2">Cell outer membrane</location>
        <topology evidence="2">Multi-pass membrane protein</topology>
    </subcellularLocation>
</comment>
<keyword evidence="5" id="KW-1185">Reference proteome</keyword>
<dbReference type="InterPro" id="IPR037066">
    <property type="entry name" value="Plug_dom_sf"/>
</dbReference>
<dbReference type="PROSITE" id="PS52016">
    <property type="entry name" value="TONB_DEPENDENT_REC_3"/>
    <property type="match status" value="1"/>
</dbReference>
<keyword evidence="2" id="KW-1134">Transmembrane beta strand</keyword>
<dbReference type="GO" id="GO:0015344">
    <property type="term" value="F:siderophore uptake transmembrane transporter activity"/>
    <property type="evidence" value="ECO:0007669"/>
    <property type="project" value="TreeGrafter"/>
</dbReference>
<reference evidence="5" key="1">
    <citation type="submission" date="2016-10" db="EMBL/GenBank/DDBJ databases">
        <authorList>
            <person name="Varghese N."/>
            <person name="Submissions S."/>
        </authorList>
    </citation>
    <scope>NUCLEOTIDE SEQUENCE [LARGE SCALE GENOMIC DNA]</scope>
    <source>
        <strain evidence="5">DSM 25811 / CCM 8410 / LMG 26954 / E90</strain>
    </source>
</reference>
<proteinExistence type="inferred from homology"/>
<dbReference type="Gene3D" id="2.60.40.1120">
    <property type="entry name" value="Carboxypeptidase-like, regulatory domain"/>
    <property type="match status" value="1"/>
</dbReference>
<dbReference type="NCBIfam" id="TIGR04057">
    <property type="entry name" value="SusC_RagA_signa"/>
    <property type="match status" value="1"/>
</dbReference>
<dbReference type="PANTHER" id="PTHR30069:SF29">
    <property type="entry name" value="HEMOGLOBIN AND HEMOGLOBIN-HAPTOGLOBIN-BINDING PROTEIN 1-RELATED"/>
    <property type="match status" value="1"/>
</dbReference>
<dbReference type="PANTHER" id="PTHR30069">
    <property type="entry name" value="TONB-DEPENDENT OUTER MEMBRANE RECEPTOR"/>
    <property type="match status" value="1"/>
</dbReference>
<dbReference type="STRING" id="1285928.SAMN04487894_12140"/>
<keyword evidence="2" id="KW-0812">Transmembrane</keyword>
<protein>
    <submittedName>
        <fullName evidence="4">TonB-linked outer membrane protein, SusC/RagA family</fullName>
    </submittedName>
</protein>
<name>A0A1G7A9V8_NIADE</name>
<dbReference type="Pfam" id="PF07715">
    <property type="entry name" value="Plug"/>
    <property type="match status" value="1"/>
</dbReference>
<dbReference type="AlphaFoldDB" id="A0A1G7A9V8"/>
<keyword evidence="1" id="KW-0732">Signal</keyword>
<comment type="similarity">
    <text evidence="2">Belongs to the TonB-dependent receptor family.</text>
</comment>
<dbReference type="InterPro" id="IPR023997">
    <property type="entry name" value="TonB-dep_OMP_SusC/RagA_CS"/>
</dbReference>
<dbReference type="GO" id="GO:0009279">
    <property type="term" value="C:cell outer membrane"/>
    <property type="evidence" value="ECO:0007669"/>
    <property type="project" value="UniProtKB-SubCell"/>
</dbReference>
<dbReference type="Gene3D" id="2.170.130.10">
    <property type="entry name" value="TonB-dependent receptor, plug domain"/>
    <property type="match status" value="1"/>
</dbReference>
<evidence type="ECO:0000259" key="3">
    <source>
        <dbReference type="Pfam" id="PF07715"/>
    </source>
</evidence>
<dbReference type="Pfam" id="PF13715">
    <property type="entry name" value="CarbopepD_reg_2"/>
    <property type="match status" value="1"/>
</dbReference>
<dbReference type="InterPro" id="IPR039426">
    <property type="entry name" value="TonB-dep_rcpt-like"/>
</dbReference>
<evidence type="ECO:0000256" key="2">
    <source>
        <dbReference type="PROSITE-ProRule" id="PRU01360"/>
    </source>
</evidence>